<dbReference type="SUPFAM" id="SSF51182">
    <property type="entry name" value="RmlC-like cupins"/>
    <property type="match status" value="1"/>
</dbReference>
<evidence type="ECO:0000256" key="3">
    <source>
        <dbReference type="ARBA" id="ARBA00023129"/>
    </source>
</evidence>
<dbReference type="InterPro" id="IPR006045">
    <property type="entry name" value="Cupin_1"/>
</dbReference>
<reference evidence="7" key="1">
    <citation type="submission" date="1996-02" db="EMBL/GenBank/DDBJ databases">
        <title>The evolution of angiosperm seed proteins: A methionine-rich legumin subfamily in lower angiosperm clades.</title>
        <authorList>
            <person name="Fischer H."/>
            <person name="Chen L."/>
            <person name="Wallisch S."/>
        </authorList>
    </citation>
    <scope>NUCLEOTIDE SEQUENCE</scope>
</reference>
<feature type="domain" description="Cupin type-1" evidence="6">
    <location>
        <begin position="44"/>
        <end position="242"/>
    </location>
</feature>
<feature type="signal peptide" evidence="5">
    <location>
        <begin position="1"/>
        <end position="21"/>
    </location>
</feature>
<dbReference type="CDD" id="cd02242">
    <property type="entry name" value="cupin_11S_legumin_N"/>
    <property type="match status" value="1"/>
</dbReference>
<evidence type="ECO:0000256" key="2">
    <source>
        <dbReference type="ARBA" id="ARBA00022761"/>
    </source>
</evidence>
<comment type="similarity">
    <text evidence="1">Belongs to the 11S seed storage protein (globulins) family.</text>
</comment>
<dbReference type="InterPro" id="IPR006044">
    <property type="entry name" value="11S_seedstore_pln"/>
</dbReference>
<protein>
    <submittedName>
        <fullName evidence="7">Legumin-like protein</fullName>
    </submittedName>
</protein>
<dbReference type="GO" id="GO:0045735">
    <property type="term" value="F:nutrient reservoir activity"/>
    <property type="evidence" value="ECO:0007669"/>
    <property type="project" value="UniProtKB-KW"/>
</dbReference>
<evidence type="ECO:0000259" key="6">
    <source>
        <dbReference type="SMART" id="SM00835"/>
    </source>
</evidence>
<accession>Q38697</accession>
<dbReference type="InterPro" id="IPR014710">
    <property type="entry name" value="RmlC-like_jellyroll"/>
</dbReference>
<dbReference type="EMBL" id="X95508">
    <property type="protein sequence ID" value="CAA64761.1"/>
    <property type="molecule type" value="mRNA"/>
</dbReference>
<gene>
    <name evidence="7" type="primary">leg10</name>
</gene>
<dbReference type="FunFam" id="2.60.120.10:FF:000073">
    <property type="entry name" value="Glycinin G1"/>
    <property type="match status" value="1"/>
</dbReference>
<feature type="domain" description="Cupin type-1" evidence="6">
    <location>
        <begin position="288"/>
        <end position="437"/>
    </location>
</feature>
<name>Q38697_ASAEU</name>
<keyword evidence="5" id="KW-0732">Signal</keyword>
<dbReference type="PRINTS" id="PR00439">
    <property type="entry name" value="11SGLOBULIN"/>
</dbReference>
<dbReference type="SMART" id="SM00835">
    <property type="entry name" value="Cupin_1"/>
    <property type="match status" value="2"/>
</dbReference>
<dbReference type="InterPro" id="IPR011051">
    <property type="entry name" value="RmlC_Cupin_sf"/>
</dbReference>
<organism evidence="7">
    <name type="scientific">Asarum europaeum</name>
    <name type="common">Asarabacca</name>
    <dbReference type="NCBI Taxonomy" id="49456"/>
    <lineage>
        <taxon>Eukaryota</taxon>
        <taxon>Viridiplantae</taxon>
        <taxon>Streptophyta</taxon>
        <taxon>Embryophyta</taxon>
        <taxon>Tracheophyta</taxon>
        <taxon>Spermatophyta</taxon>
        <taxon>Magnoliopsida</taxon>
        <taxon>Magnoliidae</taxon>
        <taxon>Piperales</taxon>
        <taxon>Asaraceae</taxon>
        <taxon>Asarum</taxon>
    </lineage>
</organism>
<keyword evidence="3" id="KW-0708">Seed storage protein</keyword>
<keyword evidence="4" id="KW-1015">Disulfide bond</keyword>
<dbReference type="PANTHER" id="PTHR31189:SF54">
    <property type="entry name" value="11S GLOBULIN SEED STORAGE PROTEIN 2-LIKE"/>
    <property type="match status" value="1"/>
</dbReference>
<keyword evidence="2" id="KW-0758">Storage protein</keyword>
<dbReference type="Gene3D" id="2.60.120.10">
    <property type="entry name" value="Jelly Rolls"/>
    <property type="match status" value="2"/>
</dbReference>
<dbReference type="Pfam" id="PF00190">
    <property type="entry name" value="Cupin_1"/>
    <property type="match status" value="2"/>
</dbReference>
<dbReference type="InterPro" id="IPR050253">
    <property type="entry name" value="Seed_Storage-Functional"/>
</dbReference>
<evidence type="ECO:0000256" key="4">
    <source>
        <dbReference type="ARBA" id="ARBA00023157"/>
    </source>
</evidence>
<dbReference type="AlphaFoldDB" id="Q38697"/>
<feature type="chain" id="PRO_5004221738" evidence="5">
    <location>
        <begin position="22"/>
        <end position="458"/>
    </location>
</feature>
<evidence type="ECO:0000313" key="7">
    <source>
        <dbReference type="EMBL" id="CAA64761.1"/>
    </source>
</evidence>
<sequence length="458" mass="51886">MARSLLLLPITLSLLLLSAYAIGEEQQYSHRRLRDAHQCRIQHLSASRPSQRIESEGGVTELWNQNEEQFQCAGVAAMRNIIEPNSLSLPNYSPSPRLVYIQQGKGLLGMSYPGCAEAYHSSGRPSYQIVRGEQQQQRGEQHQKVHRIRQGDIVALPAGVAYWCYNDGDEKLVALSITDLSSQANQLNQMPRSFYLAGGQPKQSAGSIHTRGSQDYNAENILRAFDANIMAEAFDVSMDTVRKMQREDERGFIVKADREAMSMIRPDEEEEEYKNGMEEAYCNLRINQYLDNPREADVYSRQAGRLNSVNMKKLPILRYLEMRDEKGSLYQNSIFAPHWTMNAHTIHYVTRGRGRVQVVGHDGEKVLDARVNEGDMFVVPQYFAVMKQADKNGLEWVSIKTSALPMRSPLVGSTSAIKGMPIQVLTNSYRISKSEAQNLKYNRERHVMLLPPPTTRSS</sequence>
<evidence type="ECO:0000256" key="5">
    <source>
        <dbReference type="SAM" id="SignalP"/>
    </source>
</evidence>
<dbReference type="PANTHER" id="PTHR31189">
    <property type="entry name" value="OS03G0336100 PROTEIN-RELATED"/>
    <property type="match status" value="1"/>
</dbReference>
<evidence type="ECO:0000256" key="1">
    <source>
        <dbReference type="ARBA" id="ARBA00007178"/>
    </source>
</evidence>
<proteinExistence type="evidence at transcript level"/>
<dbReference type="CDD" id="cd02243">
    <property type="entry name" value="cupin_11S_legumin_C"/>
    <property type="match status" value="1"/>
</dbReference>